<dbReference type="Gene3D" id="3.40.50.970">
    <property type="match status" value="1"/>
</dbReference>
<gene>
    <name evidence="2" type="ORF">H8D24_02665</name>
</gene>
<evidence type="ECO:0000313" key="2">
    <source>
        <dbReference type="EMBL" id="MBC8519293.1"/>
    </source>
</evidence>
<feature type="region of interest" description="Disordered" evidence="1">
    <location>
        <begin position="1"/>
        <end position="23"/>
    </location>
</feature>
<name>A0A8J6NYT2_9GAMM</name>
<sequence length="839" mass="94094">MSSAHSLPILNSTQSEPESETKTLRTLHHFHLGDPSVERETRQIGSDYLPALLGPFRDVSKISYDYPLVLFSRESRQSSQYALPLSTFLQESVAEFAPGENGARILKDNLGWLEHAIRGELEGHDGPLQLFPAVNRSVEALLQHLSLSGDNQKAVENDLEQLKGFFSEADQLLPYDRYTAIHLMIHLVHGRSEERWDQFEIELQDLRRQLNQILDIEQRKSGEAMGASALQKSVGSNANRFNSEALSSVLPQNSGTVTMSEARKDRITHAAEIINQFQRDPVQVRFIHTGDFSGPWADHPNHFETTVDADPCHKATSIFDSEANELAELFTACRIARLEIDNSYDATVHDPWFANFNWEAFSKEELLLVPATVALEPANRLAREGLSSFSQLLGSGRPIQILTRVKGHSNPAASEEESPFHDFRLELGYIATAHRQCYVAQTSAARYQHLMSSFLEATEIPHTGVHLINTGVQITSNLQEDDPHMIDPSIQKSRKQFLMDPWMVASAALEGRVHPFFRMNPELGDTFAERMNFSVNPQPEKDWAIHPFSYQNENGEVTHTEFAFTFADYALLVPKLRNHFRLIPGNFESEALTPIAEYLQQSEENSFSLVPFVWTINKDNLLHRAVVSRELVLACKDRLNYWHTLQELSGVRNPHADQAVNEANLLMEAKQNSIISELQQSHAEEISQLQADATATVMSKLAKVLMGMNLEQNIVAGAGSTATTATTTETEEQDSEPTEEAVEEMASEEEPVIEISEDPWIESILCTTCNDCTNMNPQMFVYNDDKQAYIADPNAGTYAELVEAAEICPSRCIHPGMPLNSSEPDLDELIERAAPFNQG</sequence>
<feature type="region of interest" description="Disordered" evidence="1">
    <location>
        <begin position="719"/>
        <end position="749"/>
    </location>
</feature>
<dbReference type="AlphaFoldDB" id="A0A8J6NYT2"/>
<proteinExistence type="predicted"/>
<comment type="caution">
    <text evidence="2">The sequence shown here is derived from an EMBL/GenBank/DDBJ whole genome shotgun (WGS) entry which is preliminary data.</text>
</comment>
<feature type="compositionally biased region" description="Polar residues" evidence="1">
    <location>
        <begin position="1"/>
        <end position="16"/>
    </location>
</feature>
<accession>A0A8J6NYT2</accession>
<dbReference type="EMBL" id="JACNFK010000020">
    <property type="protein sequence ID" value="MBC8519293.1"/>
    <property type="molecule type" value="Genomic_DNA"/>
</dbReference>
<dbReference type="Pfam" id="PF13370">
    <property type="entry name" value="Fer4_13"/>
    <property type="match status" value="1"/>
</dbReference>
<reference evidence="2 3" key="1">
    <citation type="submission" date="2020-08" db="EMBL/GenBank/DDBJ databases">
        <title>Bridging the membrane lipid divide: bacteria of the FCB group superphylum have the potential to synthesize archaeal ether lipids.</title>
        <authorList>
            <person name="Villanueva L."/>
            <person name="Von Meijenfeldt F.A.B."/>
            <person name="Westbye A.B."/>
            <person name="Yadav S."/>
            <person name="Hopmans E.C."/>
            <person name="Dutilh B.E."/>
            <person name="Sinninghe Damste J.S."/>
        </authorList>
    </citation>
    <scope>NUCLEOTIDE SEQUENCE [LARGE SCALE GENOMIC DNA]</scope>
    <source>
        <strain evidence="2">NIOZ-UU100</strain>
    </source>
</reference>
<feature type="compositionally biased region" description="Low complexity" evidence="1">
    <location>
        <begin position="719"/>
        <end position="728"/>
    </location>
</feature>
<evidence type="ECO:0000313" key="3">
    <source>
        <dbReference type="Proteomes" id="UP000654401"/>
    </source>
</evidence>
<organism evidence="2 3">
    <name type="scientific">Candidatus Thiopontia autotrophica</name>
    <dbReference type="NCBI Taxonomy" id="2841688"/>
    <lineage>
        <taxon>Bacteria</taxon>
        <taxon>Pseudomonadati</taxon>
        <taxon>Pseudomonadota</taxon>
        <taxon>Gammaproteobacteria</taxon>
        <taxon>Candidatus Thiopontia</taxon>
    </lineage>
</organism>
<dbReference type="Gene3D" id="3.30.70.20">
    <property type="match status" value="1"/>
</dbReference>
<feature type="compositionally biased region" description="Acidic residues" evidence="1">
    <location>
        <begin position="729"/>
        <end position="749"/>
    </location>
</feature>
<protein>
    <submittedName>
        <fullName evidence="2">Ferredoxin</fullName>
    </submittedName>
</protein>
<evidence type="ECO:0000256" key="1">
    <source>
        <dbReference type="SAM" id="MobiDB-lite"/>
    </source>
</evidence>
<dbReference type="Proteomes" id="UP000654401">
    <property type="component" value="Unassembled WGS sequence"/>
</dbReference>